<name>A0ABS4SFF7_9PROT</name>
<protein>
    <recommendedName>
        <fullName evidence="3">Four-helix bundle copper-binding protein</fullName>
    </recommendedName>
</protein>
<proteinExistence type="predicted"/>
<dbReference type="Gene3D" id="1.20.1270.360">
    <property type="match status" value="1"/>
</dbReference>
<organism evidence="1 2">
    <name type="scientific">Azospirillum rugosum</name>
    <dbReference type="NCBI Taxonomy" id="416170"/>
    <lineage>
        <taxon>Bacteria</taxon>
        <taxon>Pseudomonadati</taxon>
        <taxon>Pseudomonadota</taxon>
        <taxon>Alphaproteobacteria</taxon>
        <taxon>Rhodospirillales</taxon>
        <taxon>Azospirillaceae</taxon>
        <taxon>Azospirillum</taxon>
    </lineage>
</organism>
<reference evidence="1 2" key="1">
    <citation type="submission" date="2021-03" db="EMBL/GenBank/DDBJ databases">
        <title>Genomic Encyclopedia of Type Strains, Phase III (KMG-III): the genomes of soil and plant-associated and newly described type strains.</title>
        <authorList>
            <person name="Whitman W."/>
        </authorList>
    </citation>
    <scope>NUCLEOTIDE SEQUENCE [LARGE SCALE GENOMIC DNA]</scope>
    <source>
        <strain evidence="1 2">IMMIB AFH-6</strain>
    </source>
</reference>
<comment type="caution">
    <text evidence="1">The sequence shown here is derived from an EMBL/GenBank/DDBJ whole genome shotgun (WGS) entry which is preliminary data.</text>
</comment>
<dbReference type="RefSeq" id="WP_209764737.1">
    <property type="nucleotide sequence ID" value="NZ_JAGINP010000003.1"/>
</dbReference>
<evidence type="ECO:0008006" key="3">
    <source>
        <dbReference type="Google" id="ProtNLM"/>
    </source>
</evidence>
<dbReference type="Proteomes" id="UP000781958">
    <property type="component" value="Unassembled WGS sequence"/>
</dbReference>
<dbReference type="InterPro" id="IPR005560">
    <property type="entry name" value="Csp_YhjQ"/>
</dbReference>
<evidence type="ECO:0000313" key="2">
    <source>
        <dbReference type="Proteomes" id="UP000781958"/>
    </source>
</evidence>
<dbReference type="PANTHER" id="PTHR37310:SF1">
    <property type="entry name" value="CYTOPLASMIC PROTEIN"/>
    <property type="match status" value="1"/>
</dbReference>
<keyword evidence="2" id="KW-1185">Reference proteome</keyword>
<dbReference type="InterPro" id="IPR044543">
    <property type="entry name" value="YHJQ-like"/>
</dbReference>
<dbReference type="PANTHER" id="PTHR37310">
    <property type="entry name" value="CYTOPLASMIC PROTEIN-RELATED"/>
    <property type="match status" value="1"/>
</dbReference>
<gene>
    <name evidence="1" type="ORF">J2851_001064</name>
</gene>
<dbReference type="Pfam" id="PF03860">
    <property type="entry name" value="Csp"/>
    <property type="match status" value="1"/>
</dbReference>
<accession>A0ABS4SFF7</accession>
<evidence type="ECO:0000313" key="1">
    <source>
        <dbReference type="EMBL" id="MBP2291315.1"/>
    </source>
</evidence>
<dbReference type="CDD" id="cd08026">
    <property type="entry name" value="DUF326"/>
    <property type="match status" value="1"/>
</dbReference>
<dbReference type="EMBL" id="JAGINP010000003">
    <property type="protein sequence ID" value="MBP2291315.1"/>
    <property type="molecule type" value="Genomic_DNA"/>
</dbReference>
<sequence length="139" mass="14746">MHARDMISTHPDVKGPNGKGGVNDALIRCIEECYACAQTCTSCADACLAESMVEQLRQCIRLNLDCADVCAATGSLATRRTGGNVPVLRLMLEACATACARCAEECAKHASQHEHCRVCADSCRRCEQACRAAIPSLGG</sequence>